<proteinExistence type="predicted"/>
<dbReference type="RefSeq" id="WP_070319406.1">
    <property type="nucleotide sequence ID" value="NZ_CP194061.1"/>
</dbReference>
<name>A0ABU0GLZ9_9CELL</name>
<dbReference type="Proteomes" id="UP001240250">
    <property type="component" value="Unassembled WGS sequence"/>
</dbReference>
<reference evidence="2 3" key="1">
    <citation type="submission" date="2023-07" db="EMBL/GenBank/DDBJ databases">
        <title>Sequencing the genomes of 1000 actinobacteria strains.</title>
        <authorList>
            <person name="Klenk H.-P."/>
        </authorList>
    </citation>
    <scope>NUCLEOTIDE SEQUENCE [LARGE SCALE GENOMIC DNA]</scope>
    <source>
        <strain evidence="2 3">DSM 14785</strain>
    </source>
</reference>
<dbReference type="EMBL" id="JAUSVM010000001">
    <property type="protein sequence ID" value="MDQ0425617.1"/>
    <property type="molecule type" value="Genomic_DNA"/>
</dbReference>
<sequence length="144" mass="16007">MEKRDAIDDIIDIVLPVPAPAPADADELTRAPLEAVREEVVRQREVFERYLRVADGDRSPTRQDVLLAEIERARTEMREAEDRLRMLVAYGREFVAPQPYPLKTLAAAAGMSISGTRSAYTSDEVAAVAERTGRRPVRSTALDA</sequence>
<comment type="caution">
    <text evidence="2">The sequence shown here is derived from an EMBL/GenBank/DDBJ whole genome shotgun (WGS) entry which is preliminary data.</text>
</comment>
<accession>A0ABU0GLZ9</accession>
<keyword evidence="3" id="KW-1185">Reference proteome</keyword>
<evidence type="ECO:0000256" key="1">
    <source>
        <dbReference type="SAM" id="Coils"/>
    </source>
</evidence>
<protein>
    <submittedName>
        <fullName evidence="2">Uncharacterized protein</fullName>
    </submittedName>
</protein>
<gene>
    <name evidence="2" type="ORF">JO380_001998</name>
</gene>
<evidence type="ECO:0000313" key="2">
    <source>
        <dbReference type="EMBL" id="MDQ0425617.1"/>
    </source>
</evidence>
<organism evidence="2 3">
    <name type="scientific">Cellulomonas iranensis</name>
    <dbReference type="NCBI Taxonomy" id="76862"/>
    <lineage>
        <taxon>Bacteria</taxon>
        <taxon>Bacillati</taxon>
        <taxon>Actinomycetota</taxon>
        <taxon>Actinomycetes</taxon>
        <taxon>Micrococcales</taxon>
        <taxon>Cellulomonadaceae</taxon>
        <taxon>Cellulomonas</taxon>
    </lineage>
</organism>
<feature type="coiled-coil region" evidence="1">
    <location>
        <begin position="63"/>
        <end position="90"/>
    </location>
</feature>
<evidence type="ECO:0000313" key="3">
    <source>
        <dbReference type="Proteomes" id="UP001240250"/>
    </source>
</evidence>
<keyword evidence="1" id="KW-0175">Coiled coil</keyword>